<protein>
    <submittedName>
        <fullName evidence="1">HTH-type transcriptional regulator</fullName>
    </submittedName>
</protein>
<reference evidence="1 2" key="1">
    <citation type="submission" date="2018-06" db="EMBL/GenBank/DDBJ databases">
        <authorList>
            <consortium name="Pathogen Informatics"/>
            <person name="Doyle S."/>
        </authorList>
    </citation>
    <scope>NUCLEOTIDE SEQUENCE [LARGE SCALE GENOMIC DNA]</scope>
    <source>
        <strain evidence="1 2">NCTC10254</strain>
    </source>
</reference>
<dbReference type="AlphaFoldDB" id="A0A8B4H178"/>
<comment type="caution">
    <text evidence="1">The sequence shown here is derived from an EMBL/GenBank/DDBJ whole genome shotgun (WGS) entry which is preliminary data.</text>
</comment>
<accession>A0A8B4H178</accession>
<sequence>MVPPAVMLPAGSEIVGGVCDLAELVDGIITFELVWPRYASDTEPFTEDQAFAINAGINGYRGSRY</sequence>
<evidence type="ECO:0000313" key="1">
    <source>
        <dbReference type="EMBL" id="SPW23937.1"/>
    </source>
</evidence>
<dbReference type="Proteomes" id="UP000249886">
    <property type="component" value="Unassembled WGS sequence"/>
</dbReference>
<organism evidence="1 2">
    <name type="scientific">Corynebacterium matruchotii</name>
    <dbReference type="NCBI Taxonomy" id="43768"/>
    <lineage>
        <taxon>Bacteria</taxon>
        <taxon>Bacillati</taxon>
        <taxon>Actinomycetota</taxon>
        <taxon>Actinomycetes</taxon>
        <taxon>Mycobacteriales</taxon>
        <taxon>Corynebacteriaceae</taxon>
        <taxon>Corynebacterium</taxon>
    </lineage>
</organism>
<dbReference type="EMBL" id="UARK01000001">
    <property type="protein sequence ID" value="SPW23937.1"/>
    <property type="molecule type" value="Genomic_DNA"/>
</dbReference>
<proteinExistence type="predicted"/>
<gene>
    <name evidence="1" type="ORF">NCTC10254_00301</name>
</gene>
<dbReference type="RefSeq" id="WP_005519927.1">
    <property type="nucleotide sequence ID" value="NZ_CAJPQJ010000003.1"/>
</dbReference>
<name>A0A8B4H178_9CORY</name>
<evidence type="ECO:0000313" key="2">
    <source>
        <dbReference type="Proteomes" id="UP000249886"/>
    </source>
</evidence>